<name>A0A6P4ZKL9_BRABE</name>
<proteinExistence type="inferred from homology"/>
<dbReference type="Gene3D" id="2.60.220.30">
    <property type="match status" value="1"/>
</dbReference>
<feature type="domain" description="ZU5" evidence="18">
    <location>
        <begin position="849"/>
        <end position="989"/>
    </location>
</feature>
<evidence type="ECO:0000256" key="5">
    <source>
        <dbReference type="ARBA" id="ARBA00022692"/>
    </source>
</evidence>
<evidence type="ECO:0000256" key="15">
    <source>
        <dbReference type="SAM" id="Phobius"/>
    </source>
</evidence>
<keyword evidence="12" id="KW-0325">Glycoprotein</keyword>
<dbReference type="SUPFAM" id="SSF47986">
    <property type="entry name" value="DEATH domain"/>
    <property type="match status" value="1"/>
</dbReference>
<dbReference type="InterPro" id="IPR000906">
    <property type="entry name" value="ZU5_dom"/>
</dbReference>
<keyword evidence="6 16" id="KW-0732">Signal</keyword>
<dbReference type="Pfam" id="PF00531">
    <property type="entry name" value="Death"/>
    <property type="match status" value="1"/>
</dbReference>
<feature type="chain" id="PRO_5027729214" evidence="16">
    <location>
        <begin position="19"/>
        <end position="1488"/>
    </location>
</feature>
<dbReference type="SUPFAM" id="SSF52200">
    <property type="entry name" value="Toll/Interleukin receptor TIR domain"/>
    <property type="match status" value="1"/>
</dbReference>
<dbReference type="Pfam" id="PF13855">
    <property type="entry name" value="LRR_8"/>
    <property type="match status" value="2"/>
</dbReference>
<dbReference type="InterPro" id="IPR000488">
    <property type="entry name" value="Death_dom"/>
</dbReference>
<dbReference type="GO" id="GO:0007165">
    <property type="term" value="P:signal transduction"/>
    <property type="evidence" value="ECO:0007669"/>
    <property type="project" value="InterPro"/>
</dbReference>
<comment type="subcellular location">
    <subcellularLocation>
        <location evidence="1">Membrane</location>
        <topology evidence="1">Single-pass type I membrane protein</topology>
    </subcellularLocation>
</comment>
<evidence type="ECO:0000256" key="7">
    <source>
        <dbReference type="ARBA" id="ARBA00022737"/>
    </source>
</evidence>
<keyword evidence="13" id="KW-0395">Inflammatory response</keyword>
<dbReference type="PROSITE" id="PS51145">
    <property type="entry name" value="ZU5"/>
    <property type="match status" value="1"/>
</dbReference>
<dbReference type="PROSITE" id="PS51450">
    <property type="entry name" value="LRR"/>
    <property type="match status" value="3"/>
</dbReference>
<dbReference type="GeneID" id="109474335"/>
<evidence type="ECO:0000259" key="17">
    <source>
        <dbReference type="PROSITE" id="PS50104"/>
    </source>
</evidence>
<dbReference type="InterPro" id="IPR035897">
    <property type="entry name" value="Toll_tir_struct_dom_sf"/>
</dbReference>
<organism evidence="19 20">
    <name type="scientific">Branchiostoma belcheri</name>
    <name type="common">Amphioxus</name>
    <dbReference type="NCBI Taxonomy" id="7741"/>
    <lineage>
        <taxon>Eukaryota</taxon>
        <taxon>Metazoa</taxon>
        <taxon>Chordata</taxon>
        <taxon>Cephalochordata</taxon>
        <taxon>Leptocardii</taxon>
        <taxon>Amphioxiformes</taxon>
        <taxon>Branchiostomatidae</taxon>
        <taxon>Branchiostoma</taxon>
    </lineage>
</organism>
<dbReference type="InterPro" id="IPR003591">
    <property type="entry name" value="Leu-rich_rpt_typical-subtyp"/>
</dbReference>
<dbReference type="SUPFAM" id="SSF52058">
    <property type="entry name" value="L domain-like"/>
    <property type="match status" value="1"/>
</dbReference>
<dbReference type="Gene3D" id="1.10.533.10">
    <property type="entry name" value="Death Domain, Fas"/>
    <property type="match status" value="1"/>
</dbReference>
<feature type="transmembrane region" description="Helical" evidence="15">
    <location>
        <begin position="380"/>
        <end position="401"/>
    </location>
</feature>
<dbReference type="Pfam" id="PF01582">
    <property type="entry name" value="TIR"/>
    <property type="match status" value="1"/>
</dbReference>
<dbReference type="SMART" id="SM00255">
    <property type="entry name" value="TIR"/>
    <property type="match status" value="1"/>
</dbReference>
<evidence type="ECO:0000256" key="6">
    <source>
        <dbReference type="ARBA" id="ARBA00022729"/>
    </source>
</evidence>
<feature type="compositionally biased region" description="Polar residues" evidence="14">
    <location>
        <begin position="1328"/>
        <end position="1339"/>
    </location>
</feature>
<keyword evidence="10 15" id="KW-0472">Membrane</keyword>
<feature type="region of interest" description="Disordered" evidence="14">
    <location>
        <begin position="1468"/>
        <end position="1488"/>
    </location>
</feature>
<evidence type="ECO:0000256" key="1">
    <source>
        <dbReference type="ARBA" id="ARBA00004479"/>
    </source>
</evidence>
<keyword evidence="8" id="KW-0391">Immunity</keyword>
<dbReference type="InterPro" id="IPR000157">
    <property type="entry name" value="TIR_dom"/>
</dbReference>
<evidence type="ECO:0000256" key="4">
    <source>
        <dbReference type="ARBA" id="ARBA00022614"/>
    </source>
</evidence>
<evidence type="ECO:0000256" key="16">
    <source>
        <dbReference type="SAM" id="SignalP"/>
    </source>
</evidence>
<dbReference type="InterPro" id="IPR001611">
    <property type="entry name" value="Leu-rich_rpt"/>
</dbReference>
<dbReference type="Pfam" id="PF00791">
    <property type="entry name" value="ZU5"/>
    <property type="match status" value="1"/>
</dbReference>
<keyword evidence="11" id="KW-0675">Receptor</keyword>
<dbReference type="PRINTS" id="PR01537">
    <property type="entry name" value="INTRLKN1R1F"/>
</dbReference>
<dbReference type="SMART" id="SM00365">
    <property type="entry name" value="LRR_SD22"/>
    <property type="match status" value="5"/>
</dbReference>
<evidence type="ECO:0000256" key="10">
    <source>
        <dbReference type="ARBA" id="ARBA00023136"/>
    </source>
</evidence>
<evidence type="ECO:0000256" key="14">
    <source>
        <dbReference type="SAM" id="MobiDB-lite"/>
    </source>
</evidence>
<dbReference type="GO" id="GO:0038023">
    <property type="term" value="F:signaling receptor activity"/>
    <property type="evidence" value="ECO:0007669"/>
    <property type="project" value="TreeGrafter"/>
</dbReference>
<evidence type="ECO:0000256" key="12">
    <source>
        <dbReference type="ARBA" id="ARBA00023180"/>
    </source>
</evidence>
<dbReference type="GO" id="GO:0045087">
    <property type="term" value="P:innate immune response"/>
    <property type="evidence" value="ECO:0007669"/>
    <property type="project" value="UniProtKB-KW"/>
</dbReference>
<evidence type="ECO:0000259" key="18">
    <source>
        <dbReference type="PROSITE" id="PS51145"/>
    </source>
</evidence>
<keyword evidence="5 15" id="KW-0812">Transmembrane</keyword>
<evidence type="ECO:0000256" key="3">
    <source>
        <dbReference type="ARBA" id="ARBA00022588"/>
    </source>
</evidence>
<feature type="region of interest" description="Disordered" evidence="14">
    <location>
        <begin position="595"/>
        <end position="620"/>
    </location>
</feature>
<keyword evidence="4" id="KW-0433">Leucine-rich repeat</keyword>
<feature type="region of interest" description="Disordered" evidence="14">
    <location>
        <begin position="1384"/>
        <end position="1407"/>
    </location>
</feature>
<dbReference type="GO" id="GO:0005886">
    <property type="term" value="C:plasma membrane"/>
    <property type="evidence" value="ECO:0007669"/>
    <property type="project" value="TreeGrafter"/>
</dbReference>
<keyword evidence="7" id="KW-0677">Repeat</keyword>
<feature type="region of interest" description="Disordered" evidence="14">
    <location>
        <begin position="1318"/>
        <end position="1345"/>
    </location>
</feature>
<dbReference type="Gene3D" id="3.80.10.10">
    <property type="entry name" value="Ribonuclease Inhibitor"/>
    <property type="match status" value="3"/>
</dbReference>
<dbReference type="PROSITE" id="PS50104">
    <property type="entry name" value="TIR"/>
    <property type="match status" value="1"/>
</dbReference>
<dbReference type="KEGG" id="bbel:109474335"/>
<dbReference type="SMART" id="SM00082">
    <property type="entry name" value="LRRCT"/>
    <property type="match status" value="1"/>
</dbReference>
<feature type="domain" description="TIR" evidence="17">
    <location>
        <begin position="425"/>
        <end position="563"/>
    </location>
</feature>
<dbReference type="RefSeq" id="XP_019630181.1">
    <property type="nucleotide sequence ID" value="XM_019774622.1"/>
</dbReference>
<dbReference type="InterPro" id="IPR032675">
    <property type="entry name" value="LRR_dom_sf"/>
</dbReference>
<dbReference type="InterPro" id="IPR011029">
    <property type="entry name" value="DEATH-like_dom_sf"/>
</dbReference>
<feature type="signal peptide" evidence="16">
    <location>
        <begin position="1"/>
        <end position="18"/>
    </location>
</feature>
<evidence type="ECO:0000256" key="2">
    <source>
        <dbReference type="ARBA" id="ARBA00009634"/>
    </source>
</evidence>
<keyword evidence="19" id="KW-1185">Reference proteome</keyword>
<keyword evidence="9 15" id="KW-1133">Transmembrane helix</keyword>
<reference evidence="20" key="1">
    <citation type="submission" date="2025-08" db="UniProtKB">
        <authorList>
            <consortium name="RefSeq"/>
        </authorList>
    </citation>
    <scope>IDENTIFICATION</scope>
    <source>
        <tissue evidence="20">Gonad</tissue>
    </source>
</reference>
<dbReference type="FunFam" id="3.40.50.10140:FF:000001">
    <property type="entry name" value="Toll-like receptor 2"/>
    <property type="match status" value="1"/>
</dbReference>
<evidence type="ECO:0000256" key="11">
    <source>
        <dbReference type="ARBA" id="ARBA00023170"/>
    </source>
</evidence>
<sequence length="1488" mass="166817">MRTRPVLLLCVCLAVVQHRAVTGTASVLTHGDIHVASATSCTERLANVSDVTGVAVDCSRGNFSAVPTNISSLSVVLDLKHNRLRSVNRDSFNGLVSLKVLNLSYNQISTIEHGSFTDLSELSELYLDHNGISLTAKNIFKGLSRLEIIDLSSNRIAQLGDSAFNGVGATLKQLGLGNNYLGRFFSFKKSYRAFKQLANLTHLDLSNNGIYDFRSDVFRFQSNVRSLNLVGNALRDSSLFIEVHNDTDPSELKYLHRASVFHSLPSLKSVKLSHNRLTRCCEAFNGLNDLKYVDLQSNAISYLEPENITKVLPNLNEFYLRGNPFDCSCRAATFFRWVDDSPVISDYLNWTCQQPESVIGEKFNELEFRECVQESYAYKWYLVVICLVILTVIVGIVVLKWHWHVRYKFRHFFKDDDMNIELEERKYDAFVSYSSHDSDRVIRSLVPHLDSLQVKSCIAERDFIAGIPIAENIVASIEQSRQVILVISRNFLKSDWCKYELQMAEYKHFTTGEKYVIPILLEEIPIEMMPKSLRYLLATKTYLEWKDGEKEEGLFWRRLGKALKANKSRSQRQEQIPIKQTGDIEVDVVARSSLSPITSPTHRSDTDDDVDVEPEKQGDHETCVKLDNSLKETCTDDQAIDITAKGPHIDDDPSSECQTVCSDVYTENPVVEDVKLMTKARRRDLSTFFAGIVEKGRHVFFTTLFRFKYTKTSSFHHKAPPMSDSEATAEPFLPKVVQESYTEEHAHIACCQQEPIYQNSWFLYHATRIRTKEPLPPVPVEQDDTSLSISEPQTTVVHMAAIEQYQSPMPVYEEIPCHGYERSLVPYGENLKELQAVQQQPRLNVVTSSLATGIFDSEGGHLVIEGTGVRLFIPPGAIKDGTEQQVTISISSDECDKPTLAEGQARISPVIRCSPHGITFQKSVALSFPHTGETSKGKVIHPLITNTDRGQEAGYEDMRKDDGARAIVRKSDCVVFLDHFTGVTLVEKSPCPDEGAKGGSGSDDSTDKPLYAIPFWSLTSSGDVVVRVRLCQKRDDAKQTAYGDEQACGGRPCDGPPVTLYVQVRNGTKARVQLVMDNVRPGWASVDGLEKVIDCRRIFTDDEVQQCSFLLERCSDGDGHNSNRFRCRLQFIPEGNEDAQTTYVSVLTDEPLPLSPKQDFAVRPKRPPCLPVGARKELCRLLDPSNPLGNDWRMLSCELNLQLDSYDIQLFEEHSDKRSPTFQILTLFELDYGHLPQVQQLHALRKVLAEPPMGRPDASRLVENVISQHFAEDGATPSVAHDHDQHCDPAASNTMSRLTGDRYYSPYAAPCAVQPKIPTATNMRPDPLTTSSTANTSQLDDAPEETTLKKTHLPETDSDQACKQESQSTAVCTPLKVPDRNASLATSQVEDTPSHTGATASTKRMQVTKSDDELIIVEEERIRSEDDVELLSSEDSPNWTDDKKLKKKHDVVDTHTYGDLGKECLARSRTGMHPIEEESVSLLDETDA</sequence>
<evidence type="ECO:0000313" key="20">
    <source>
        <dbReference type="RefSeq" id="XP_019630181.1"/>
    </source>
</evidence>
<accession>A0A6P4ZKL9</accession>
<protein>
    <submittedName>
        <fullName evidence="20">Uncharacterized protein LOC109474335</fullName>
    </submittedName>
</protein>
<dbReference type="Gene3D" id="3.40.50.10140">
    <property type="entry name" value="Toll/interleukin-1 receptor homology (TIR) domain"/>
    <property type="match status" value="1"/>
</dbReference>
<dbReference type="SMART" id="SM00369">
    <property type="entry name" value="LRR_TYP"/>
    <property type="match status" value="7"/>
</dbReference>
<dbReference type="InterPro" id="IPR000483">
    <property type="entry name" value="Cys-rich_flank_reg_C"/>
</dbReference>
<evidence type="ECO:0000313" key="19">
    <source>
        <dbReference type="Proteomes" id="UP000515135"/>
    </source>
</evidence>
<dbReference type="OrthoDB" id="5973910at2759"/>
<evidence type="ECO:0000256" key="9">
    <source>
        <dbReference type="ARBA" id="ARBA00022989"/>
    </source>
</evidence>
<dbReference type="Proteomes" id="UP000515135">
    <property type="component" value="Unplaced"/>
</dbReference>
<evidence type="ECO:0000256" key="13">
    <source>
        <dbReference type="ARBA" id="ARBA00023198"/>
    </source>
</evidence>
<gene>
    <name evidence="20" type="primary">LOC109474335</name>
</gene>
<dbReference type="PANTHER" id="PTHR24365:SF530">
    <property type="entry name" value="MSTPROX-RELATED"/>
    <property type="match status" value="1"/>
</dbReference>
<dbReference type="PANTHER" id="PTHR24365">
    <property type="entry name" value="TOLL-LIKE RECEPTOR"/>
    <property type="match status" value="1"/>
</dbReference>
<comment type="similarity">
    <text evidence="2">Belongs to the Toll-like receptor family.</text>
</comment>
<keyword evidence="3" id="KW-0399">Innate immunity</keyword>
<evidence type="ECO:0000256" key="8">
    <source>
        <dbReference type="ARBA" id="ARBA00022859"/>
    </source>
</evidence>
<dbReference type="SMART" id="SM00218">
    <property type="entry name" value="ZU5"/>
    <property type="match status" value="1"/>
</dbReference>